<evidence type="ECO:0000256" key="5">
    <source>
        <dbReference type="ARBA" id="ARBA00022737"/>
    </source>
</evidence>
<evidence type="ECO:0000256" key="3">
    <source>
        <dbReference type="ARBA" id="ARBA00022692"/>
    </source>
</evidence>
<dbReference type="EMBL" id="JAINUG010000127">
    <property type="protein sequence ID" value="KAJ8394305.1"/>
    <property type="molecule type" value="Genomic_DNA"/>
</dbReference>
<dbReference type="PANTHER" id="PTHR48423:SF1">
    <property type="entry name" value="INTERLEUKIN-27 RECEPTOR SUBUNIT ALPHA"/>
    <property type="match status" value="1"/>
</dbReference>
<evidence type="ECO:0000256" key="10">
    <source>
        <dbReference type="SAM" id="MobiDB-lite"/>
    </source>
</evidence>
<accession>A0AAD7WF54</accession>
<evidence type="ECO:0000256" key="12">
    <source>
        <dbReference type="SAM" id="SignalP"/>
    </source>
</evidence>
<evidence type="ECO:0000256" key="6">
    <source>
        <dbReference type="ARBA" id="ARBA00022989"/>
    </source>
</evidence>
<organism evidence="14 15">
    <name type="scientific">Aldrovandia affinis</name>
    <dbReference type="NCBI Taxonomy" id="143900"/>
    <lineage>
        <taxon>Eukaryota</taxon>
        <taxon>Metazoa</taxon>
        <taxon>Chordata</taxon>
        <taxon>Craniata</taxon>
        <taxon>Vertebrata</taxon>
        <taxon>Euteleostomi</taxon>
        <taxon>Actinopterygii</taxon>
        <taxon>Neopterygii</taxon>
        <taxon>Teleostei</taxon>
        <taxon>Notacanthiformes</taxon>
        <taxon>Halosauridae</taxon>
        <taxon>Aldrovandia</taxon>
    </lineage>
</organism>
<feature type="signal peptide" evidence="12">
    <location>
        <begin position="1"/>
        <end position="20"/>
    </location>
</feature>
<feature type="compositionally biased region" description="Polar residues" evidence="10">
    <location>
        <begin position="922"/>
        <end position="934"/>
    </location>
</feature>
<keyword evidence="6 11" id="KW-1133">Transmembrane helix</keyword>
<feature type="chain" id="PRO_5041955793" description="Fibronectin type-III domain-containing protein" evidence="12">
    <location>
        <begin position="21"/>
        <end position="951"/>
    </location>
</feature>
<keyword evidence="15" id="KW-1185">Reference proteome</keyword>
<dbReference type="Gene3D" id="2.60.40.10">
    <property type="entry name" value="Immunoglobulins"/>
    <property type="match status" value="7"/>
</dbReference>
<feature type="compositionally biased region" description="Basic and acidic residues" evidence="10">
    <location>
        <begin position="764"/>
        <end position="783"/>
    </location>
</feature>
<feature type="compositionally biased region" description="Polar residues" evidence="10">
    <location>
        <begin position="817"/>
        <end position="843"/>
    </location>
</feature>
<name>A0AAD7WF54_9TELE</name>
<evidence type="ECO:0000256" key="8">
    <source>
        <dbReference type="ARBA" id="ARBA00023170"/>
    </source>
</evidence>
<evidence type="ECO:0000256" key="9">
    <source>
        <dbReference type="ARBA" id="ARBA00023180"/>
    </source>
</evidence>
<evidence type="ECO:0000313" key="15">
    <source>
        <dbReference type="Proteomes" id="UP001221898"/>
    </source>
</evidence>
<evidence type="ECO:0000259" key="13">
    <source>
        <dbReference type="PROSITE" id="PS50853"/>
    </source>
</evidence>
<dbReference type="PROSITE" id="PS50853">
    <property type="entry name" value="FN3"/>
    <property type="match status" value="3"/>
</dbReference>
<feature type="domain" description="Fibronectin type-III" evidence="13">
    <location>
        <begin position="395"/>
        <end position="491"/>
    </location>
</feature>
<evidence type="ECO:0000313" key="14">
    <source>
        <dbReference type="EMBL" id="KAJ8394305.1"/>
    </source>
</evidence>
<dbReference type="Pfam" id="PF25552">
    <property type="entry name" value="LIFR_D4"/>
    <property type="match status" value="1"/>
</dbReference>
<feature type="region of interest" description="Disordered" evidence="10">
    <location>
        <begin position="912"/>
        <end position="951"/>
    </location>
</feature>
<comment type="subcellular location">
    <subcellularLocation>
        <location evidence="1">Membrane</location>
        <topology evidence="1">Single-pass type I membrane protein</topology>
    </subcellularLocation>
</comment>
<evidence type="ECO:0000256" key="1">
    <source>
        <dbReference type="ARBA" id="ARBA00004479"/>
    </source>
</evidence>
<protein>
    <recommendedName>
        <fullName evidence="13">Fibronectin type-III domain-containing protein</fullName>
    </recommendedName>
</protein>
<dbReference type="Pfam" id="PF21177">
    <property type="entry name" value="LIF-R_Ig-like"/>
    <property type="match status" value="1"/>
</dbReference>
<reference evidence="14" key="1">
    <citation type="journal article" date="2023" name="Science">
        <title>Genome structures resolve the early diversification of teleost fishes.</title>
        <authorList>
            <person name="Parey E."/>
            <person name="Louis A."/>
            <person name="Montfort J."/>
            <person name="Bouchez O."/>
            <person name="Roques C."/>
            <person name="Iampietro C."/>
            <person name="Lluch J."/>
            <person name="Castinel A."/>
            <person name="Donnadieu C."/>
            <person name="Desvignes T."/>
            <person name="Floi Bucao C."/>
            <person name="Jouanno E."/>
            <person name="Wen M."/>
            <person name="Mejri S."/>
            <person name="Dirks R."/>
            <person name="Jansen H."/>
            <person name="Henkel C."/>
            <person name="Chen W.J."/>
            <person name="Zahm M."/>
            <person name="Cabau C."/>
            <person name="Klopp C."/>
            <person name="Thompson A.W."/>
            <person name="Robinson-Rechavi M."/>
            <person name="Braasch I."/>
            <person name="Lecointre G."/>
            <person name="Bobe J."/>
            <person name="Postlethwait J.H."/>
            <person name="Berthelot C."/>
            <person name="Roest Crollius H."/>
            <person name="Guiguen Y."/>
        </authorList>
    </citation>
    <scope>NUCLEOTIDE SEQUENCE</scope>
    <source>
        <strain evidence="14">NC1722</strain>
    </source>
</reference>
<dbReference type="Pfam" id="PF17971">
    <property type="entry name" value="LIFR_D2"/>
    <property type="match status" value="1"/>
</dbReference>
<keyword evidence="3 11" id="KW-0812">Transmembrane</keyword>
<keyword evidence="4 12" id="KW-0732">Signal</keyword>
<dbReference type="AlphaFoldDB" id="A0AAD7WF54"/>
<dbReference type="CDD" id="cd00063">
    <property type="entry name" value="FN3"/>
    <property type="match status" value="1"/>
</dbReference>
<feature type="compositionally biased region" description="Polar residues" evidence="10">
    <location>
        <begin position="942"/>
        <end position="951"/>
    </location>
</feature>
<dbReference type="InterPro" id="IPR013783">
    <property type="entry name" value="Ig-like_fold"/>
</dbReference>
<gene>
    <name evidence="14" type="ORF">AAFF_G00047120</name>
</gene>
<feature type="domain" description="Fibronectin type-III" evidence="13">
    <location>
        <begin position="585"/>
        <end position="681"/>
    </location>
</feature>
<evidence type="ECO:0000256" key="2">
    <source>
        <dbReference type="ARBA" id="ARBA00008921"/>
    </source>
</evidence>
<dbReference type="GO" id="GO:0005886">
    <property type="term" value="C:plasma membrane"/>
    <property type="evidence" value="ECO:0007669"/>
    <property type="project" value="UniProtKB-ARBA"/>
</dbReference>
<dbReference type="InterPro" id="IPR036116">
    <property type="entry name" value="FN3_sf"/>
</dbReference>
<comment type="similarity">
    <text evidence="2">Belongs to the type I cytokine receptor family. Type 2 subfamily.</text>
</comment>
<keyword evidence="5" id="KW-0677">Repeat</keyword>
<dbReference type="SMART" id="SM00060">
    <property type="entry name" value="FN3"/>
    <property type="match status" value="3"/>
</dbReference>
<feature type="compositionally biased region" description="Low complexity" evidence="10">
    <location>
        <begin position="801"/>
        <end position="814"/>
    </location>
</feature>
<keyword evidence="7 11" id="KW-0472">Membrane</keyword>
<feature type="transmembrane region" description="Helical" evidence="11">
    <location>
        <begin position="682"/>
        <end position="707"/>
    </location>
</feature>
<keyword evidence="8" id="KW-0675">Receptor</keyword>
<comment type="caution">
    <text evidence="14">The sequence shown here is derived from an EMBL/GenBank/DDBJ whole genome shotgun (WGS) entry which is preliminary data.</text>
</comment>
<evidence type="ECO:0000256" key="11">
    <source>
        <dbReference type="SAM" id="Phobius"/>
    </source>
</evidence>
<dbReference type="SUPFAM" id="SSF49265">
    <property type="entry name" value="Fibronectin type III"/>
    <property type="match status" value="2"/>
</dbReference>
<evidence type="ECO:0000256" key="7">
    <source>
        <dbReference type="ARBA" id="ARBA00023136"/>
    </source>
</evidence>
<dbReference type="InterPro" id="IPR048497">
    <property type="entry name" value="LIF-R-like_Ig-like"/>
</dbReference>
<evidence type="ECO:0000256" key="4">
    <source>
        <dbReference type="ARBA" id="ARBA00022729"/>
    </source>
</evidence>
<feature type="region of interest" description="Disordered" evidence="10">
    <location>
        <begin position="763"/>
        <end position="844"/>
    </location>
</feature>
<dbReference type="InterPro" id="IPR052672">
    <property type="entry name" value="Type1_Cytokine_Rcpt_Type2"/>
</dbReference>
<dbReference type="PANTHER" id="PTHR48423">
    <property type="entry name" value="INTERLEUKIN-27 RECEPTOR SUBUNIT ALPHA"/>
    <property type="match status" value="1"/>
</dbReference>
<dbReference type="InterPro" id="IPR040817">
    <property type="entry name" value="LIFR_D2"/>
</dbReference>
<dbReference type="InterPro" id="IPR003961">
    <property type="entry name" value="FN3_dom"/>
</dbReference>
<sequence>MTSWHLCVVVVVLTVQENRGQNWLPVPQVVNVVTEWKEQRISVTWADGLLSPNFTEKLLFDIEILQDEWNHVVHHEKLKSGDHSWSWTSPIPLECTSHSVRVRSRHQQLISQWSIPHTIPGNDISSPKTIQVYPKDRVVHVGSITVFCCIVTEGHERIGGADMNVTRISNRSYEIVKHNLTPSPSAGYNLKCTDTSTASGGTTFWVGYSPNDQELVCETDLVSVECHWSRPRNTELFGRRETQYTLNGRKCKDLNHGKQLCKCSISLDQGEKYRNLTARNPLGSVELMDREDLNRRIRMQAPLNMTISEVHARNVTIQWNWKVEAYKTLPLMCRVQLNHSDHKGPYNNTGLSLLLLTDLQPDRSYRLQVCCGTDQHFWEWGSWSSVKFFQTKVDRPDALDIWIQRTSVHKTLIMWKCLSANDSHGQIRGYNVTLESSMGSKKQWFNVSRDKLSFLLELGDSSEDHVITVTALNSAGSSPPSTIGVPRLPTDNACSEVSGSNGSFDLSWPASANASCGYIVDWRPTHSWHNGTVEWVKVPAGITRSRIVSGNFKAGVRYSLSIYTCSQGAPELMEKKEGYVKEMVPAQSVQKLQINPSGPDVLLHWDRIPLESQQGFVRGYFVYKYDTSSRLISIENITDPDATTHTLRNLPHGSYKFIVKAYTSAGEGLGATASIKLDPESYGLIVVTLIALGSMACLFFFITIICYQKRKWMKEKIYPEIPKPKLPEWSALPVWQTLDLIQCPYDRIIIVESEEGLLEQWGGEGERHYTPDTDSSGPHELRCYDPVMSGGSQRPRTLVWSAPSSQDSSGSLGSRPTEVTYTGVQTPPTPAVSSGLPSPQDALSSEDYRPQISATFPMQPQSAPSNLPLLQVCLEYQPHSQHSLSPETGSLGGSLGNPTYVNSFTFLLNNTASEKSQEEDPSSSSLARFNNRHQQPFYCNPTYHSTHPTDG</sequence>
<keyword evidence="9" id="KW-0325">Glycoprotein</keyword>
<feature type="domain" description="Fibronectin type-III" evidence="13">
    <location>
        <begin position="301"/>
        <end position="394"/>
    </location>
</feature>
<dbReference type="Proteomes" id="UP001221898">
    <property type="component" value="Unassembled WGS sequence"/>
</dbReference>
<proteinExistence type="inferred from homology"/>